<keyword evidence="15" id="KW-1185">Reference proteome</keyword>
<dbReference type="InterPro" id="IPR001343">
    <property type="entry name" value="Hemolysn_Ca-bd"/>
</dbReference>
<dbReference type="PANTHER" id="PTHR38340:SF1">
    <property type="entry name" value="S-LAYER PROTEIN"/>
    <property type="match status" value="1"/>
</dbReference>
<dbReference type="RefSeq" id="WP_283761539.1">
    <property type="nucleotide sequence ID" value="NZ_JAQPOK010000038.1"/>
</dbReference>
<dbReference type="PROSITE" id="PS00137">
    <property type="entry name" value="SUBTILASE_HIS"/>
    <property type="match status" value="1"/>
</dbReference>
<feature type="region of interest" description="Disordered" evidence="12">
    <location>
        <begin position="204"/>
        <end position="227"/>
    </location>
</feature>
<dbReference type="Pfam" id="PF00353">
    <property type="entry name" value="HemolysinCabind"/>
    <property type="match status" value="10"/>
</dbReference>
<evidence type="ECO:0000256" key="11">
    <source>
        <dbReference type="RuleBase" id="RU003355"/>
    </source>
</evidence>
<dbReference type="Gene3D" id="2.60.40.2030">
    <property type="match status" value="1"/>
</dbReference>
<dbReference type="Gene3D" id="2.150.10.10">
    <property type="entry name" value="Serralysin-like metalloprotease, C-terminal"/>
    <property type="match status" value="6"/>
</dbReference>
<evidence type="ECO:0000256" key="8">
    <source>
        <dbReference type="ARBA" id="ARBA00022825"/>
    </source>
</evidence>
<feature type="region of interest" description="Disordered" evidence="12">
    <location>
        <begin position="984"/>
        <end position="1016"/>
    </location>
</feature>
<dbReference type="PROSITE" id="PS00330">
    <property type="entry name" value="HEMOLYSIN_CALCIUM"/>
    <property type="match status" value="4"/>
</dbReference>
<feature type="region of interest" description="Disordered" evidence="12">
    <location>
        <begin position="1037"/>
        <end position="1083"/>
    </location>
</feature>
<dbReference type="InterPro" id="IPR000209">
    <property type="entry name" value="Peptidase_S8/S53_dom"/>
</dbReference>
<comment type="subcellular location">
    <subcellularLocation>
        <location evidence="1">Secreted</location>
    </subcellularLocation>
</comment>
<proteinExistence type="inferred from homology"/>
<feature type="active site" description="Charge relay system" evidence="10">
    <location>
        <position position="399"/>
    </location>
</feature>
<dbReference type="InterPro" id="IPR038081">
    <property type="entry name" value="CalX-like_sf"/>
</dbReference>
<dbReference type="PANTHER" id="PTHR38340">
    <property type="entry name" value="S-LAYER PROTEIN"/>
    <property type="match status" value="1"/>
</dbReference>
<dbReference type="Pfam" id="PF03160">
    <property type="entry name" value="Calx-beta"/>
    <property type="match status" value="1"/>
</dbReference>
<name>A0ABT7BGA7_9CYAN</name>
<dbReference type="InterPro" id="IPR022398">
    <property type="entry name" value="Peptidase_S8_His-AS"/>
</dbReference>
<dbReference type="InterPro" id="IPR023827">
    <property type="entry name" value="Peptidase_S8_Asp-AS"/>
</dbReference>
<keyword evidence="6" id="KW-0677">Repeat</keyword>
<dbReference type="PROSITE" id="PS00136">
    <property type="entry name" value="SUBTILASE_ASP"/>
    <property type="match status" value="1"/>
</dbReference>
<dbReference type="SMART" id="SM00237">
    <property type="entry name" value="Calx_beta"/>
    <property type="match status" value="1"/>
</dbReference>
<keyword evidence="3" id="KW-0964">Secreted</keyword>
<dbReference type="Gene3D" id="2.160.20.10">
    <property type="entry name" value="Single-stranded right-handed beta-helix, Pectin lyase-like"/>
    <property type="match status" value="1"/>
</dbReference>
<keyword evidence="7 10" id="KW-0378">Hydrolase</keyword>
<dbReference type="InterPro" id="IPR018511">
    <property type="entry name" value="Hemolysin-typ_Ca-bd_CS"/>
</dbReference>
<keyword evidence="4 10" id="KW-0645">Protease</keyword>
<dbReference type="InterPro" id="IPR011049">
    <property type="entry name" value="Serralysin-like_metalloprot_C"/>
</dbReference>
<dbReference type="SUPFAM" id="SSF141072">
    <property type="entry name" value="CalX-like"/>
    <property type="match status" value="1"/>
</dbReference>
<accession>A0ABT7BGA7</accession>
<dbReference type="InterPro" id="IPR006626">
    <property type="entry name" value="PbH1"/>
</dbReference>
<evidence type="ECO:0000256" key="10">
    <source>
        <dbReference type="PROSITE-ProRule" id="PRU01240"/>
    </source>
</evidence>
<dbReference type="SUPFAM" id="SSF51120">
    <property type="entry name" value="beta-Roll"/>
    <property type="match status" value="4"/>
</dbReference>
<dbReference type="InterPro" id="IPR050557">
    <property type="entry name" value="RTX_toxin/Mannuronan_C5-epim"/>
</dbReference>
<feature type="active site" description="Charge relay system" evidence="10">
    <location>
        <position position="649"/>
    </location>
</feature>
<comment type="similarity">
    <text evidence="2 10 11">Belongs to the peptidase S8 family.</text>
</comment>
<dbReference type="Pfam" id="PF00082">
    <property type="entry name" value="Peptidase_S8"/>
    <property type="match status" value="1"/>
</dbReference>
<dbReference type="Proteomes" id="UP001231370">
    <property type="component" value="Unassembled WGS sequence"/>
</dbReference>
<feature type="region of interest" description="Disordered" evidence="12">
    <location>
        <begin position="923"/>
        <end position="954"/>
    </location>
</feature>
<evidence type="ECO:0000256" key="4">
    <source>
        <dbReference type="ARBA" id="ARBA00022670"/>
    </source>
</evidence>
<keyword evidence="5" id="KW-0732">Signal</keyword>
<dbReference type="SMART" id="SM00710">
    <property type="entry name" value="PbH1"/>
    <property type="match status" value="5"/>
</dbReference>
<organism evidence="14 15">
    <name type="scientific">Roseofilum halophilum BLCC-M91</name>
    <dbReference type="NCBI Taxonomy" id="3022259"/>
    <lineage>
        <taxon>Bacteria</taxon>
        <taxon>Bacillati</taxon>
        <taxon>Cyanobacteriota</taxon>
        <taxon>Cyanophyceae</taxon>
        <taxon>Desertifilales</taxon>
        <taxon>Desertifilaceae</taxon>
        <taxon>Roseofilum</taxon>
        <taxon>Roseofilum halophilum</taxon>
    </lineage>
</organism>
<comment type="caution">
    <text evidence="14">The sequence shown here is derived from an EMBL/GenBank/DDBJ whole genome shotgun (WGS) entry which is preliminary data.</text>
</comment>
<feature type="domain" description="Calx-beta" evidence="13">
    <location>
        <begin position="1221"/>
        <end position="1319"/>
    </location>
</feature>
<evidence type="ECO:0000256" key="9">
    <source>
        <dbReference type="ARBA" id="ARBA00022837"/>
    </source>
</evidence>
<dbReference type="SUPFAM" id="SSF51126">
    <property type="entry name" value="Pectin lyase-like"/>
    <property type="match status" value="1"/>
</dbReference>
<dbReference type="PRINTS" id="PR00723">
    <property type="entry name" value="SUBTILISIN"/>
</dbReference>
<protein>
    <submittedName>
        <fullName evidence="14">S8 family serine peptidase</fullName>
    </submittedName>
</protein>
<dbReference type="PRINTS" id="PR00313">
    <property type="entry name" value="CABNDNGRPT"/>
</dbReference>
<evidence type="ECO:0000259" key="13">
    <source>
        <dbReference type="SMART" id="SM00237"/>
    </source>
</evidence>
<evidence type="ECO:0000313" key="15">
    <source>
        <dbReference type="Proteomes" id="UP001231370"/>
    </source>
</evidence>
<dbReference type="InterPro" id="IPR012334">
    <property type="entry name" value="Pectin_lyas_fold"/>
</dbReference>
<reference evidence="14 15" key="1">
    <citation type="submission" date="2023-01" db="EMBL/GenBank/DDBJ databases">
        <title>Novel diversity within Roseofilum (Cyanobacteria; Desertifilaceae) from marine benthic mats with descriptions of four novel species.</title>
        <authorList>
            <person name="Wang Y."/>
            <person name="Berthold D.E."/>
            <person name="Hu J."/>
            <person name="Lefler F.W."/>
            <person name="Laughinghouse H.D. IV."/>
        </authorList>
    </citation>
    <scope>NUCLEOTIDE SEQUENCE [LARGE SCALE GENOMIC DNA]</scope>
    <source>
        <strain evidence="14 15">BLCC-M91</strain>
    </source>
</reference>
<keyword evidence="8 10" id="KW-0720">Serine protease</keyword>
<dbReference type="SUPFAM" id="SSF52743">
    <property type="entry name" value="Subtilisin-like"/>
    <property type="match status" value="1"/>
</dbReference>
<feature type="compositionally biased region" description="Polar residues" evidence="12">
    <location>
        <begin position="439"/>
        <end position="448"/>
    </location>
</feature>
<dbReference type="PROSITE" id="PS00138">
    <property type="entry name" value="SUBTILASE_SER"/>
    <property type="match status" value="1"/>
</dbReference>
<evidence type="ECO:0000256" key="3">
    <source>
        <dbReference type="ARBA" id="ARBA00022525"/>
    </source>
</evidence>
<evidence type="ECO:0000256" key="5">
    <source>
        <dbReference type="ARBA" id="ARBA00022729"/>
    </source>
</evidence>
<evidence type="ECO:0000256" key="6">
    <source>
        <dbReference type="ARBA" id="ARBA00022737"/>
    </source>
</evidence>
<dbReference type="InterPro" id="IPR036852">
    <property type="entry name" value="Peptidase_S8/S53_dom_sf"/>
</dbReference>
<feature type="active site" description="Charge relay system" evidence="10">
    <location>
        <position position="436"/>
    </location>
</feature>
<dbReference type="InterPro" id="IPR003644">
    <property type="entry name" value="Calx_beta"/>
</dbReference>
<dbReference type="InterPro" id="IPR011050">
    <property type="entry name" value="Pectin_lyase_fold/virulence"/>
</dbReference>
<dbReference type="Gene3D" id="3.40.50.200">
    <property type="entry name" value="Peptidase S8/S53 domain"/>
    <property type="match status" value="1"/>
</dbReference>
<evidence type="ECO:0000313" key="14">
    <source>
        <dbReference type="EMBL" id="MDJ1178215.1"/>
    </source>
</evidence>
<dbReference type="EMBL" id="JAQPOK010000038">
    <property type="protein sequence ID" value="MDJ1178215.1"/>
    <property type="molecule type" value="Genomic_DNA"/>
</dbReference>
<dbReference type="PROSITE" id="PS51892">
    <property type="entry name" value="SUBTILASE"/>
    <property type="match status" value="1"/>
</dbReference>
<evidence type="ECO:0000256" key="12">
    <source>
        <dbReference type="SAM" id="MobiDB-lite"/>
    </source>
</evidence>
<keyword evidence="9" id="KW-0106">Calcium</keyword>
<dbReference type="InterPro" id="IPR015500">
    <property type="entry name" value="Peptidase_S8_subtilisin-rel"/>
</dbReference>
<sequence>MIRFGTEDNDLIVETQENDIIWGLEGGDIIASNAGNDELYGNQGNDVLLGGRGADSIWGGLDDDLIVGNPDADYVNGNLGNDTVHGGQGDDCVRGGQGNDWVSGDRGNDILYGDLGDDTLVGGSGEDLFVLGSGEDIILDFTPGQDRVGLAAGVTFDSLLVSQRGEDSVVSDRSTGAIIGIFQGIDATTLDSSQFTNLLLNIPAPSPPPSVPDLPSPSPSPSPAPSLSILPPAAEVIAIETDPGNTLETATSILFASTTRTFSQSIGGSDAADYYKFSLGATNTFELSLTGLTALATVDVLDEEGNIVLNGQLANNTSVISGELPGGGYRLRITSNAPTNYLLNTRITPQIPGVTTDGIDVPITIDTDISGPLIGLNTLNADPRFTAVDGSGYTVVVLDSGIHKDHPAFGNRVIHSYDYADSDKDASDDAPGTNGHGTHVSSIIASSDPQYPGVAPGANIIHFKVFGQKVDEETGEIVGTGNTAFQQQALQWILQEENGISNKDRYNIVSVNMSLSTTDKDVDGDEKKDSSNFQTPQELYSVQEELRKLREAGVIVVASSGNDFFEHDSNPGVAYPSAHPDVISVGAVYDTDVNGRSYAGGAEDSATSADKITAFSQRHPTLTTVFAPGAVIQGANRTGSEFNEKSGTSQAAPHVAGMAALAQQLAMQTLGRKLTPAEFEQMLKETGDTIFDGDTQDDNVTNTNASYKRANMFALAEAILQLPSSIPLQANPDTLSGFSATVTGTSGDDSLAQQANASNTVPITINTADILANDLPNNNLVVDSVSNPFGNSVDLAGDTITFIPNILNPGGFDYTARNATTNQTSNSAKVILNFDLNLDGLAGNDLLIGGVLGRDTIQGGDGNDTILAGVNFNNADTFGGSDTVAGGRDNDSILGGNGDDYLDVDASLVNSIIPASDDAVQGNDTIDGGFGNDTIGREDSNGNETYSGRDGNDSIVGGVGNDSILGGAGNDILRGGNSGIDTIAGGDGNDSIQGGDETGSGDSLVGGNGEDTINGNAGSDLLTGDIGHDSLLGGAGNDTLLGGDQNDTLRGEDGNDSILGGNDQDTIEGGVGSDTLSGFNGSSGGDGTDRFVYNLNAILDPSPTTVGNISNVPPAVSQSEADYILAFDVNQDQIEIETLVVPNVDLDNTQDPPSPLSLTFGGLPVNVGGSVGSTVGATYITGTSDSLIYIERNGIAGFTNDDIAMMTLVGVAPNSLSSANFLGTPIPQPTVTLELIDGVAAENDSSNVATFTVTRTGGNIATNLSVNYTLGGTAVNGTDYQSLSGSVTIPAGQTQAVITVTPIDDLLFDGATTVDVTLAASGAYVLGTPNAGQATIYDNETVYVDDAYTTANATVEGGQAVVGINAFDQINPAIQAAGGDNAPPPATNANPGIVLVREGNYPEVVSITRSIRLLGPNAGVAGNAARSAEANITGSLSPAITFDSLSPDTGLVEIDGFRIDPPDSQIAINTRNAGNNTIITNNIIENVTNESAIFNPIQTNPALNQTENLMISNNLIRNITTTGGITDRNGIFLLGVTDLTIQNNEIQDITGTTSRGINVSGIDGGTISNNTITNTTEDAIQIGNNIGGFTTGNVTISDNTITNANTSGSASNAGIRLRDGAFGAAINITGNNVSTSFNSLAIRAGTGSLATVTVTNNALDPLAGSFAINNLSGSALTATGNFSDLARTTALVAGDVNGTVTI</sequence>
<gene>
    <name evidence="14" type="ORF">PJF56_05010</name>
</gene>
<dbReference type="SUPFAM" id="SSF89260">
    <property type="entry name" value="Collagen-binding domain"/>
    <property type="match status" value="1"/>
</dbReference>
<dbReference type="InterPro" id="IPR023828">
    <property type="entry name" value="Peptidase_S8_Ser-AS"/>
</dbReference>
<evidence type="ECO:0000256" key="2">
    <source>
        <dbReference type="ARBA" id="ARBA00011073"/>
    </source>
</evidence>
<dbReference type="Gene3D" id="2.60.120.380">
    <property type="match status" value="1"/>
</dbReference>
<feature type="region of interest" description="Disordered" evidence="12">
    <location>
        <begin position="423"/>
        <end position="448"/>
    </location>
</feature>
<evidence type="ECO:0000256" key="1">
    <source>
        <dbReference type="ARBA" id="ARBA00004613"/>
    </source>
</evidence>
<evidence type="ECO:0000256" key="7">
    <source>
        <dbReference type="ARBA" id="ARBA00022801"/>
    </source>
</evidence>
<feature type="compositionally biased region" description="Pro residues" evidence="12">
    <location>
        <begin position="204"/>
        <end position="224"/>
    </location>
</feature>